<feature type="domain" description="Phosphatidic acid phosphatase type 2/haloperoxidase" evidence="7">
    <location>
        <begin position="102"/>
        <end position="244"/>
    </location>
</feature>
<evidence type="ECO:0000256" key="3">
    <source>
        <dbReference type="ARBA" id="ARBA00022692"/>
    </source>
</evidence>
<accession>A0A0R3T420</accession>
<evidence type="ECO:0000256" key="5">
    <source>
        <dbReference type="ARBA" id="ARBA00023136"/>
    </source>
</evidence>
<keyword evidence="3 6" id="KW-0812">Transmembrane</keyword>
<dbReference type="WBParaSite" id="HNAJ_0000179501-mRNA-1">
    <property type="protein sequence ID" value="HNAJ_0000179501-mRNA-1"/>
    <property type="gene ID" value="HNAJ_0000179501"/>
</dbReference>
<comment type="similarity">
    <text evidence="2">Belongs to the PA-phosphatase related phosphoesterase family.</text>
</comment>
<feature type="transmembrane region" description="Helical" evidence="6">
    <location>
        <begin position="234"/>
        <end position="260"/>
    </location>
</feature>
<keyword evidence="4 6" id="KW-1133">Transmembrane helix</keyword>
<keyword evidence="5 6" id="KW-0472">Membrane</keyword>
<dbReference type="CDD" id="cd03384">
    <property type="entry name" value="PAP2_wunen"/>
    <property type="match status" value="1"/>
</dbReference>
<feature type="transmembrane region" description="Helical" evidence="6">
    <location>
        <begin position="57"/>
        <end position="77"/>
    </location>
</feature>
<feature type="transmembrane region" description="Helical" evidence="6">
    <location>
        <begin position="89"/>
        <end position="111"/>
    </location>
</feature>
<dbReference type="InterPro" id="IPR036938">
    <property type="entry name" value="PAP2/HPO_sf"/>
</dbReference>
<dbReference type="SUPFAM" id="SSF48317">
    <property type="entry name" value="Acid phosphatase/Vanadium-dependent haloperoxidase"/>
    <property type="match status" value="1"/>
</dbReference>
<evidence type="ECO:0000259" key="7">
    <source>
        <dbReference type="SMART" id="SM00014"/>
    </source>
</evidence>
<proteinExistence type="inferred from homology"/>
<dbReference type="PANTHER" id="PTHR10165:SF103">
    <property type="entry name" value="PHOSPHOLIPID PHOSPHATASE HOMOLOG 1.2 HOMOLOG"/>
    <property type="match status" value="1"/>
</dbReference>
<dbReference type="OrthoDB" id="8907274at2759"/>
<keyword evidence="9" id="KW-1185">Reference proteome</keyword>
<dbReference type="InterPro" id="IPR000326">
    <property type="entry name" value="PAP2/HPO"/>
</dbReference>
<dbReference type="GO" id="GO:0007165">
    <property type="term" value="P:signal transduction"/>
    <property type="evidence" value="ECO:0007669"/>
    <property type="project" value="TreeGrafter"/>
</dbReference>
<sequence length="315" mass="35402">MSGLKYFLLRFLYDFIGIIPFVILAAGIYAVPPFERGYFADDQSLKYPYRDSTVPSIYLLTVAPLLAILIIVIIELLRARNYGFSSKYNGVYLVAFCLYKFLFLLLFGYAVTASFVHVGKIVAGELRPHFHDVCNPSPVTTSPYGYVTNFTCLGSDQKRINEMRLSFPSGHSAYSMYPAMFIAVYIHYRMPDIAVGSALQAFIQVCGITAAFYVGLTRITDNKHHPHDVLVGFIIGAAVAIFTVSFYSLLAPFCLFLLLLSVFSQHLESANHLPTVRYATDVKEFDEVEEAGEERSLISWSDSKEVIMYTKEKSP</sequence>
<dbReference type="SMART" id="SM00014">
    <property type="entry name" value="acidPPc"/>
    <property type="match status" value="1"/>
</dbReference>
<dbReference type="GO" id="GO:0046839">
    <property type="term" value="P:phospholipid dephosphorylation"/>
    <property type="evidence" value="ECO:0007669"/>
    <property type="project" value="TreeGrafter"/>
</dbReference>
<dbReference type="Gene3D" id="1.20.144.10">
    <property type="entry name" value="Phosphatidic acid phosphatase type 2/haloperoxidase"/>
    <property type="match status" value="1"/>
</dbReference>
<gene>
    <name evidence="8" type="ORF">HNAJ_LOCUS1794</name>
</gene>
<dbReference type="Pfam" id="PF01569">
    <property type="entry name" value="PAP2"/>
    <property type="match status" value="1"/>
</dbReference>
<dbReference type="GO" id="GO:0006644">
    <property type="term" value="P:phospholipid metabolic process"/>
    <property type="evidence" value="ECO:0007669"/>
    <property type="project" value="InterPro"/>
</dbReference>
<dbReference type="AlphaFoldDB" id="A0A0R3T420"/>
<organism evidence="10">
    <name type="scientific">Rodentolepis nana</name>
    <name type="common">Dwarf tapeworm</name>
    <name type="synonym">Hymenolepis nana</name>
    <dbReference type="NCBI Taxonomy" id="102285"/>
    <lineage>
        <taxon>Eukaryota</taxon>
        <taxon>Metazoa</taxon>
        <taxon>Spiralia</taxon>
        <taxon>Lophotrochozoa</taxon>
        <taxon>Platyhelminthes</taxon>
        <taxon>Cestoda</taxon>
        <taxon>Eucestoda</taxon>
        <taxon>Cyclophyllidea</taxon>
        <taxon>Hymenolepididae</taxon>
        <taxon>Rodentolepis</taxon>
    </lineage>
</organism>
<evidence type="ECO:0000256" key="2">
    <source>
        <dbReference type="ARBA" id="ARBA00008816"/>
    </source>
</evidence>
<evidence type="ECO:0000256" key="4">
    <source>
        <dbReference type="ARBA" id="ARBA00022989"/>
    </source>
</evidence>
<dbReference type="GO" id="GO:0008195">
    <property type="term" value="F:phosphatidate phosphatase activity"/>
    <property type="evidence" value="ECO:0007669"/>
    <property type="project" value="TreeGrafter"/>
</dbReference>
<reference evidence="8 9" key="2">
    <citation type="submission" date="2018-11" db="EMBL/GenBank/DDBJ databases">
        <authorList>
            <consortium name="Pathogen Informatics"/>
        </authorList>
    </citation>
    <scope>NUCLEOTIDE SEQUENCE [LARGE SCALE GENOMIC DNA]</scope>
</reference>
<evidence type="ECO:0000256" key="1">
    <source>
        <dbReference type="ARBA" id="ARBA00004141"/>
    </source>
</evidence>
<feature type="transmembrane region" description="Helical" evidence="6">
    <location>
        <begin position="12"/>
        <end position="31"/>
    </location>
</feature>
<dbReference type="STRING" id="102285.A0A0R3T420"/>
<dbReference type="Proteomes" id="UP000278807">
    <property type="component" value="Unassembled WGS sequence"/>
</dbReference>
<evidence type="ECO:0000313" key="9">
    <source>
        <dbReference type="Proteomes" id="UP000278807"/>
    </source>
</evidence>
<evidence type="ECO:0000313" key="8">
    <source>
        <dbReference type="EMBL" id="VDN97653.1"/>
    </source>
</evidence>
<comment type="subcellular location">
    <subcellularLocation>
        <location evidence="1">Membrane</location>
        <topology evidence="1">Multi-pass membrane protein</topology>
    </subcellularLocation>
</comment>
<name>A0A0R3T420_RODNA</name>
<dbReference type="InterPro" id="IPR043216">
    <property type="entry name" value="PAP-like"/>
</dbReference>
<reference evidence="10" key="1">
    <citation type="submission" date="2017-02" db="UniProtKB">
        <authorList>
            <consortium name="WormBaseParasite"/>
        </authorList>
    </citation>
    <scope>IDENTIFICATION</scope>
</reference>
<dbReference type="GO" id="GO:0005886">
    <property type="term" value="C:plasma membrane"/>
    <property type="evidence" value="ECO:0007669"/>
    <property type="project" value="TreeGrafter"/>
</dbReference>
<evidence type="ECO:0000313" key="10">
    <source>
        <dbReference type="WBParaSite" id="HNAJ_0000179501-mRNA-1"/>
    </source>
</evidence>
<evidence type="ECO:0000256" key="6">
    <source>
        <dbReference type="SAM" id="Phobius"/>
    </source>
</evidence>
<feature type="transmembrane region" description="Helical" evidence="6">
    <location>
        <begin position="195"/>
        <end position="214"/>
    </location>
</feature>
<dbReference type="PANTHER" id="PTHR10165">
    <property type="entry name" value="LIPID PHOSPHATE PHOSPHATASE"/>
    <property type="match status" value="1"/>
</dbReference>
<dbReference type="EMBL" id="UZAE01000754">
    <property type="protein sequence ID" value="VDN97653.1"/>
    <property type="molecule type" value="Genomic_DNA"/>
</dbReference>
<protein>
    <submittedName>
        <fullName evidence="10">AcidPPc domain-containing protein</fullName>
    </submittedName>
</protein>